<proteinExistence type="predicted"/>
<sequence length="166" mass="18692">MEGILKLCPSLERFVLYPRPVPPITDQHIRWFEVGNDIWDSQFPHTSPGHSIVIGAFPSLKTLREPSQRWSGWNACFRDLKSSFPHVVRGIGGVQECMGLDIHDDVGEIFVHISDMWTDDSADGGYESSSTMEEDDSDSESESDWDIGSEKDFKDPEAPMDLLNSC</sequence>
<keyword evidence="3" id="KW-1185">Reference proteome</keyword>
<dbReference type="HOGENOM" id="CLU_1602939_0_0_1"/>
<name>A0A0C3CNK0_HEBCY</name>
<dbReference type="Proteomes" id="UP000053424">
    <property type="component" value="Unassembled WGS sequence"/>
</dbReference>
<organism evidence="2 3">
    <name type="scientific">Hebeloma cylindrosporum</name>
    <dbReference type="NCBI Taxonomy" id="76867"/>
    <lineage>
        <taxon>Eukaryota</taxon>
        <taxon>Fungi</taxon>
        <taxon>Dikarya</taxon>
        <taxon>Basidiomycota</taxon>
        <taxon>Agaricomycotina</taxon>
        <taxon>Agaricomycetes</taxon>
        <taxon>Agaricomycetidae</taxon>
        <taxon>Agaricales</taxon>
        <taxon>Agaricineae</taxon>
        <taxon>Hymenogastraceae</taxon>
        <taxon>Hebeloma</taxon>
    </lineage>
</organism>
<feature type="region of interest" description="Disordered" evidence="1">
    <location>
        <begin position="122"/>
        <end position="166"/>
    </location>
</feature>
<dbReference type="AlphaFoldDB" id="A0A0C3CNK0"/>
<accession>A0A0C3CNK0</accession>
<feature type="compositionally biased region" description="Basic and acidic residues" evidence="1">
    <location>
        <begin position="148"/>
        <end position="157"/>
    </location>
</feature>
<gene>
    <name evidence="2" type="ORF">M413DRAFT_442073</name>
</gene>
<dbReference type="EMBL" id="KN831772">
    <property type="protein sequence ID" value="KIM45401.1"/>
    <property type="molecule type" value="Genomic_DNA"/>
</dbReference>
<evidence type="ECO:0000256" key="1">
    <source>
        <dbReference type="SAM" id="MobiDB-lite"/>
    </source>
</evidence>
<protein>
    <submittedName>
        <fullName evidence="2">Uncharacterized protein</fullName>
    </submittedName>
</protein>
<evidence type="ECO:0000313" key="3">
    <source>
        <dbReference type="Proteomes" id="UP000053424"/>
    </source>
</evidence>
<reference evidence="2 3" key="1">
    <citation type="submission" date="2014-04" db="EMBL/GenBank/DDBJ databases">
        <authorList>
            <consortium name="DOE Joint Genome Institute"/>
            <person name="Kuo A."/>
            <person name="Gay G."/>
            <person name="Dore J."/>
            <person name="Kohler A."/>
            <person name="Nagy L.G."/>
            <person name="Floudas D."/>
            <person name="Copeland A."/>
            <person name="Barry K.W."/>
            <person name="Cichocki N."/>
            <person name="Veneault-Fourrey C."/>
            <person name="LaButti K."/>
            <person name="Lindquist E.A."/>
            <person name="Lipzen A."/>
            <person name="Lundell T."/>
            <person name="Morin E."/>
            <person name="Murat C."/>
            <person name="Sun H."/>
            <person name="Tunlid A."/>
            <person name="Henrissat B."/>
            <person name="Grigoriev I.V."/>
            <person name="Hibbett D.S."/>
            <person name="Martin F."/>
            <person name="Nordberg H.P."/>
            <person name="Cantor M.N."/>
            <person name="Hua S.X."/>
        </authorList>
    </citation>
    <scope>NUCLEOTIDE SEQUENCE [LARGE SCALE GENOMIC DNA]</scope>
    <source>
        <strain evidence="3">h7</strain>
    </source>
</reference>
<feature type="compositionally biased region" description="Acidic residues" evidence="1">
    <location>
        <begin position="132"/>
        <end position="147"/>
    </location>
</feature>
<reference evidence="3" key="2">
    <citation type="submission" date="2015-01" db="EMBL/GenBank/DDBJ databases">
        <title>Evolutionary Origins and Diversification of the Mycorrhizal Mutualists.</title>
        <authorList>
            <consortium name="DOE Joint Genome Institute"/>
            <consortium name="Mycorrhizal Genomics Consortium"/>
            <person name="Kohler A."/>
            <person name="Kuo A."/>
            <person name="Nagy L.G."/>
            <person name="Floudas D."/>
            <person name="Copeland A."/>
            <person name="Barry K.W."/>
            <person name="Cichocki N."/>
            <person name="Veneault-Fourrey C."/>
            <person name="LaButti K."/>
            <person name="Lindquist E.A."/>
            <person name="Lipzen A."/>
            <person name="Lundell T."/>
            <person name="Morin E."/>
            <person name="Murat C."/>
            <person name="Riley R."/>
            <person name="Ohm R."/>
            <person name="Sun H."/>
            <person name="Tunlid A."/>
            <person name="Henrissat B."/>
            <person name="Grigoriev I.V."/>
            <person name="Hibbett D.S."/>
            <person name="Martin F."/>
        </authorList>
    </citation>
    <scope>NUCLEOTIDE SEQUENCE [LARGE SCALE GENOMIC DNA]</scope>
    <source>
        <strain evidence="3">h7</strain>
    </source>
</reference>
<evidence type="ECO:0000313" key="2">
    <source>
        <dbReference type="EMBL" id="KIM45401.1"/>
    </source>
</evidence>